<proteinExistence type="predicted"/>
<comment type="caution">
    <text evidence="2">The sequence shown here is derived from an EMBL/GenBank/DDBJ whole genome shotgun (WGS) entry which is preliminary data.</text>
</comment>
<evidence type="ECO:0000313" key="2">
    <source>
        <dbReference type="EMBL" id="CAK7348269.1"/>
    </source>
</evidence>
<organism evidence="2 3">
    <name type="scientific">Dovyalis caffra</name>
    <dbReference type="NCBI Taxonomy" id="77055"/>
    <lineage>
        <taxon>Eukaryota</taxon>
        <taxon>Viridiplantae</taxon>
        <taxon>Streptophyta</taxon>
        <taxon>Embryophyta</taxon>
        <taxon>Tracheophyta</taxon>
        <taxon>Spermatophyta</taxon>
        <taxon>Magnoliopsida</taxon>
        <taxon>eudicotyledons</taxon>
        <taxon>Gunneridae</taxon>
        <taxon>Pentapetalae</taxon>
        <taxon>rosids</taxon>
        <taxon>fabids</taxon>
        <taxon>Malpighiales</taxon>
        <taxon>Salicaceae</taxon>
        <taxon>Flacourtieae</taxon>
        <taxon>Dovyalis</taxon>
    </lineage>
</organism>
<protein>
    <submittedName>
        <fullName evidence="2">Uncharacterized protein</fullName>
    </submittedName>
</protein>
<evidence type="ECO:0000256" key="1">
    <source>
        <dbReference type="SAM" id="Phobius"/>
    </source>
</evidence>
<keyword evidence="1" id="KW-0472">Membrane</keyword>
<dbReference type="Proteomes" id="UP001314170">
    <property type="component" value="Unassembled WGS sequence"/>
</dbReference>
<sequence>MPPPSSAGGYPPARLGYYGYPPAVQPQQVERTNELVPLGGLLVAGVLGGLLIGGLASEGPAGYGAGFQDGGGDFGS</sequence>
<dbReference type="EMBL" id="CAWUPB010001173">
    <property type="protein sequence ID" value="CAK7348269.1"/>
    <property type="molecule type" value="Genomic_DNA"/>
</dbReference>
<keyword evidence="1" id="KW-1133">Transmembrane helix</keyword>
<feature type="transmembrane region" description="Helical" evidence="1">
    <location>
        <begin position="35"/>
        <end position="56"/>
    </location>
</feature>
<evidence type="ECO:0000313" key="3">
    <source>
        <dbReference type="Proteomes" id="UP001314170"/>
    </source>
</evidence>
<accession>A0AAV1S9Y4</accession>
<reference evidence="2 3" key="1">
    <citation type="submission" date="2024-01" db="EMBL/GenBank/DDBJ databases">
        <authorList>
            <person name="Waweru B."/>
        </authorList>
    </citation>
    <scope>NUCLEOTIDE SEQUENCE [LARGE SCALE GENOMIC DNA]</scope>
</reference>
<dbReference type="AlphaFoldDB" id="A0AAV1S9Y4"/>
<gene>
    <name evidence="2" type="ORF">DCAF_LOCUS20965</name>
</gene>
<name>A0AAV1S9Y4_9ROSI</name>
<keyword evidence="1" id="KW-0812">Transmembrane</keyword>
<keyword evidence="3" id="KW-1185">Reference proteome</keyword>